<evidence type="ECO:0000313" key="1">
    <source>
        <dbReference type="EMBL" id="KAK8564657.1"/>
    </source>
</evidence>
<keyword evidence="2" id="KW-1185">Reference proteome</keyword>
<dbReference type="EMBL" id="JBBPBM010000010">
    <property type="protein sequence ID" value="KAK8564657.1"/>
    <property type="molecule type" value="Genomic_DNA"/>
</dbReference>
<comment type="caution">
    <text evidence="1">The sequence shown here is derived from an EMBL/GenBank/DDBJ whole genome shotgun (WGS) entry which is preliminary data.</text>
</comment>
<accession>A0ABR2ERJ4</accession>
<protein>
    <submittedName>
        <fullName evidence="1">Uncharacterized protein</fullName>
    </submittedName>
</protein>
<dbReference type="Proteomes" id="UP001472677">
    <property type="component" value="Unassembled WGS sequence"/>
</dbReference>
<sequence length="153" mass="16875">MEEVWSADSVRVLVADVPLSSQQVQDGVDGCSIGRNYLSSDVHDRVLSSGVVDIELMFPVDICHGRLSAKLQPALFMHPLVLGNNNIIIAFSGCCVVKTGGDYSCEADELLAISAESRKENWIEYLWRENAKEEENKSSVKVKVTTVVYKVGR</sequence>
<evidence type="ECO:0000313" key="2">
    <source>
        <dbReference type="Proteomes" id="UP001472677"/>
    </source>
</evidence>
<organism evidence="1 2">
    <name type="scientific">Hibiscus sabdariffa</name>
    <name type="common">roselle</name>
    <dbReference type="NCBI Taxonomy" id="183260"/>
    <lineage>
        <taxon>Eukaryota</taxon>
        <taxon>Viridiplantae</taxon>
        <taxon>Streptophyta</taxon>
        <taxon>Embryophyta</taxon>
        <taxon>Tracheophyta</taxon>
        <taxon>Spermatophyta</taxon>
        <taxon>Magnoliopsida</taxon>
        <taxon>eudicotyledons</taxon>
        <taxon>Gunneridae</taxon>
        <taxon>Pentapetalae</taxon>
        <taxon>rosids</taxon>
        <taxon>malvids</taxon>
        <taxon>Malvales</taxon>
        <taxon>Malvaceae</taxon>
        <taxon>Malvoideae</taxon>
        <taxon>Hibiscus</taxon>
    </lineage>
</organism>
<gene>
    <name evidence="1" type="ORF">V6N12_058240</name>
</gene>
<name>A0ABR2ERJ4_9ROSI</name>
<proteinExistence type="predicted"/>
<reference evidence="1 2" key="1">
    <citation type="journal article" date="2024" name="G3 (Bethesda)">
        <title>Genome assembly of Hibiscus sabdariffa L. provides insights into metabolisms of medicinal natural products.</title>
        <authorList>
            <person name="Kim T."/>
        </authorList>
    </citation>
    <scope>NUCLEOTIDE SEQUENCE [LARGE SCALE GENOMIC DNA]</scope>
    <source>
        <strain evidence="1">TK-2024</strain>
        <tissue evidence="1">Old leaves</tissue>
    </source>
</reference>